<evidence type="ECO:0008006" key="3">
    <source>
        <dbReference type="Google" id="ProtNLM"/>
    </source>
</evidence>
<evidence type="ECO:0000313" key="2">
    <source>
        <dbReference type="Proteomes" id="UP000050562"/>
    </source>
</evidence>
<dbReference type="GO" id="GO:0043565">
    <property type="term" value="F:sequence-specific DNA binding"/>
    <property type="evidence" value="ECO:0007669"/>
    <property type="project" value="InterPro"/>
</dbReference>
<dbReference type="PATRIC" id="fig|251707.3.peg.1945"/>
<dbReference type="EMBL" id="LJRC01000107">
    <property type="protein sequence ID" value="KPY37930.1"/>
    <property type="molecule type" value="Genomic_DNA"/>
</dbReference>
<dbReference type="SUPFAM" id="SSF48295">
    <property type="entry name" value="TrpR-like"/>
    <property type="match status" value="1"/>
</dbReference>
<sequence length="33" mass="3795">MRKYTEQIKLAAVLDYCSGKTGLRDVAERHQVD</sequence>
<dbReference type="Proteomes" id="UP000050562">
    <property type="component" value="Unassembled WGS sequence"/>
</dbReference>
<name>A0A0P9XQM4_9PSED</name>
<proteinExistence type="predicted"/>
<dbReference type="InterPro" id="IPR010921">
    <property type="entry name" value="Trp_repressor/repl_initiator"/>
</dbReference>
<evidence type="ECO:0000313" key="1">
    <source>
        <dbReference type="EMBL" id="KPY37930.1"/>
    </source>
</evidence>
<accession>A0A0P9XQM4</accession>
<organism evidence="1 2">
    <name type="scientific">Pseudomonas syringae pv. primulae</name>
    <dbReference type="NCBI Taxonomy" id="251707"/>
    <lineage>
        <taxon>Bacteria</taxon>
        <taxon>Pseudomonadati</taxon>
        <taxon>Pseudomonadota</taxon>
        <taxon>Gammaproteobacteria</taxon>
        <taxon>Pseudomonadales</taxon>
        <taxon>Pseudomonadaceae</taxon>
        <taxon>Pseudomonas</taxon>
    </lineage>
</organism>
<dbReference type="AlphaFoldDB" id="A0A0P9XQM4"/>
<gene>
    <name evidence="1" type="ORF">ALO52_04580</name>
</gene>
<protein>
    <recommendedName>
        <fullName evidence="3">Transposase</fullName>
    </recommendedName>
</protein>
<comment type="caution">
    <text evidence="1">The sequence shown here is derived from an EMBL/GenBank/DDBJ whole genome shotgun (WGS) entry which is preliminary data.</text>
</comment>
<reference evidence="1 2" key="1">
    <citation type="submission" date="2015-09" db="EMBL/GenBank/DDBJ databases">
        <title>Genome announcement of multiple Pseudomonas syringae strains.</title>
        <authorList>
            <person name="Thakur S."/>
            <person name="Wang P.W."/>
            <person name="Gong Y."/>
            <person name="Weir B.S."/>
            <person name="Guttman D.S."/>
        </authorList>
    </citation>
    <scope>NUCLEOTIDE SEQUENCE [LARGE SCALE GENOMIC DNA]</scope>
    <source>
        <strain evidence="1 2">ICMP3956</strain>
    </source>
</reference>